<dbReference type="PROSITE" id="PS51787">
    <property type="entry name" value="LON_N"/>
    <property type="match status" value="1"/>
</dbReference>
<evidence type="ECO:0000313" key="12">
    <source>
        <dbReference type="EMBL" id="KAK2196620.1"/>
    </source>
</evidence>
<proteinExistence type="inferred from homology"/>
<dbReference type="GO" id="GO:0003697">
    <property type="term" value="F:single-stranded DNA binding"/>
    <property type="evidence" value="ECO:0007669"/>
    <property type="project" value="TreeGrafter"/>
</dbReference>
<dbReference type="Pfam" id="PF02190">
    <property type="entry name" value="LON_substr_bdg"/>
    <property type="match status" value="1"/>
</dbReference>
<dbReference type="GO" id="GO:0005759">
    <property type="term" value="C:mitochondrial matrix"/>
    <property type="evidence" value="ECO:0007669"/>
    <property type="project" value="TreeGrafter"/>
</dbReference>
<dbReference type="EC" id="3.4.21.53" evidence="7"/>
<dbReference type="PROSITE" id="PS51786">
    <property type="entry name" value="LON_PROTEOLYTIC"/>
    <property type="match status" value="1"/>
</dbReference>
<dbReference type="Gene3D" id="1.20.5.5270">
    <property type="match status" value="1"/>
</dbReference>
<dbReference type="KEGG" id="bdw:94336166"/>
<feature type="region of interest" description="Disordered" evidence="9">
    <location>
        <begin position="63"/>
        <end position="98"/>
    </location>
</feature>
<dbReference type="NCBIfam" id="TIGR00763">
    <property type="entry name" value="lon"/>
    <property type="match status" value="1"/>
</dbReference>
<feature type="domain" description="Lon proteolytic" evidence="10">
    <location>
        <begin position="816"/>
        <end position="1024"/>
    </location>
</feature>
<protein>
    <recommendedName>
        <fullName evidence="7">endopeptidase La</fullName>
        <ecNumber evidence="7">3.4.21.53</ecNumber>
    </recommendedName>
</protein>
<dbReference type="InterPro" id="IPR020568">
    <property type="entry name" value="Ribosomal_Su5_D2-typ_SF"/>
</dbReference>
<evidence type="ECO:0000256" key="5">
    <source>
        <dbReference type="ARBA" id="ARBA00022840"/>
    </source>
</evidence>
<keyword evidence="1 8" id="KW-0645">Protease</keyword>
<dbReference type="Gene3D" id="3.40.50.300">
    <property type="entry name" value="P-loop containing nucleotide triphosphate hydrolases"/>
    <property type="match status" value="1"/>
</dbReference>
<organism evidence="12 13">
    <name type="scientific">Babesia duncani</name>
    <dbReference type="NCBI Taxonomy" id="323732"/>
    <lineage>
        <taxon>Eukaryota</taxon>
        <taxon>Sar</taxon>
        <taxon>Alveolata</taxon>
        <taxon>Apicomplexa</taxon>
        <taxon>Aconoidasida</taxon>
        <taxon>Piroplasmida</taxon>
        <taxon>Babesiidae</taxon>
        <taxon>Babesia</taxon>
    </lineage>
</organism>
<feature type="active site" evidence="8">
    <location>
        <position position="973"/>
    </location>
</feature>
<dbReference type="InterPro" id="IPR003111">
    <property type="entry name" value="Lon_prtase_N"/>
</dbReference>
<evidence type="ECO:0000256" key="4">
    <source>
        <dbReference type="ARBA" id="ARBA00022825"/>
    </source>
</evidence>
<dbReference type="Pfam" id="PF00004">
    <property type="entry name" value="AAA"/>
    <property type="match status" value="1"/>
</dbReference>
<dbReference type="PANTHER" id="PTHR43718:SF2">
    <property type="entry name" value="LON PROTEASE HOMOLOG, MITOCHONDRIAL"/>
    <property type="match status" value="1"/>
</dbReference>
<evidence type="ECO:0000256" key="6">
    <source>
        <dbReference type="ARBA" id="ARBA00050665"/>
    </source>
</evidence>
<dbReference type="GO" id="GO:0004252">
    <property type="term" value="F:serine-type endopeptidase activity"/>
    <property type="evidence" value="ECO:0007669"/>
    <property type="project" value="UniProtKB-UniRule"/>
</dbReference>
<evidence type="ECO:0000259" key="10">
    <source>
        <dbReference type="PROSITE" id="PS51786"/>
    </source>
</evidence>
<feature type="active site" evidence="8">
    <location>
        <position position="930"/>
    </location>
</feature>
<dbReference type="SMART" id="SM00382">
    <property type="entry name" value="AAA"/>
    <property type="match status" value="1"/>
</dbReference>
<feature type="compositionally biased region" description="Acidic residues" evidence="9">
    <location>
        <begin position="74"/>
        <end position="89"/>
    </location>
</feature>
<dbReference type="SUPFAM" id="SSF52540">
    <property type="entry name" value="P-loop containing nucleoside triphosphate hydrolases"/>
    <property type="match status" value="1"/>
</dbReference>
<dbReference type="Proteomes" id="UP001214638">
    <property type="component" value="Unassembled WGS sequence"/>
</dbReference>
<dbReference type="InterPro" id="IPR004815">
    <property type="entry name" value="Lon_bac/euk-typ"/>
</dbReference>
<comment type="similarity">
    <text evidence="8">Belongs to the peptidase S16 family.</text>
</comment>
<keyword evidence="5" id="KW-0067">ATP-binding</keyword>
<dbReference type="GO" id="GO:0051131">
    <property type="term" value="P:chaperone-mediated protein complex assembly"/>
    <property type="evidence" value="ECO:0007669"/>
    <property type="project" value="TreeGrafter"/>
</dbReference>
<dbReference type="InterPro" id="IPR027065">
    <property type="entry name" value="Lon_Prtase"/>
</dbReference>
<dbReference type="GO" id="GO:0007005">
    <property type="term" value="P:mitochondrion organization"/>
    <property type="evidence" value="ECO:0007669"/>
    <property type="project" value="TreeGrafter"/>
</dbReference>
<dbReference type="SMART" id="SM00464">
    <property type="entry name" value="LON"/>
    <property type="match status" value="1"/>
</dbReference>
<comment type="caution">
    <text evidence="12">The sequence shown here is derived from an EMBL/GenBank/DDBJ whole genome shotgun (WGS) entry which is preliminary data.</text>
</comment>
<comment type="catalytic activity">
    <reaction evidence="6">
        <text>Hydrolysis of proteins in presence of ATP.</text>
        <dbReference type="EC" id="3.4.21.53"/>
    </reaction>
</comment>
<evidence type="ECO:0000256" key="8">
    <source>
        <dbReference type="PROSITE-ProRule" id="PRU01122"/>
    </source>
</evidence>
<dbReference type="SUPFAM" id="SSF88697">
    <property type="entry name" value="PUA domain-like"/>
    <property type="match status" value="1"/>
</dbReference>
<sequence length="1027" mass="114320">MWICKYSQRSISKVIPLVIPLNSRQLHSLGILNRRGKGLATEFYISVIRENLYCNGSCNNPHRRFSSKKNSESEPSEQEESQDAVEQTEDGGNTTEASNYKSFLDSTRLIFQSLGKQSKIKKHGRQVQDGKIRKKPIPIKTDSLDAKNEQAIIDEEDVKQDNPGEKGHTVHFTLPILHFKSTARFHALPALGLYRKPAFPGFYQVLQIQDQAVLQCLSQVKQNAGHDYIGGFLTRDDLSKDLNGQSLPTLRDDAGAVVSIDDLHSIGTLLQIITITPHMSLHGGQVILMPHKRIKLTGIHAEPCDTNPLYKVAVEYIEDQAKQFDDSNVTKALHLEIITTVKELIKTSNFYKEHFDQIIRFYNLDYPTRLADLIAGISLAKRDQLQAILSEMDIDKRLSMVLEVAKNDLEFAKVQVEVKSQIEEKLSKEQRKYILMEQMKMIKRELGIDTDDKNSVVEAFEAEFANIEKFMSEEAISSFKNSVARLKQLEISSAEFGVARSYLEWLVGLPWGKATLESRNLQVAKEVLDKHHFGLKDVKGRLLEYMATGILRGKSYGKIICLVGPPGVGKTSIAISMAEALNRKMYRFSLGGLFDVAELRGHRRTYVGALPGKFVQALKYTGTMNPLIILDEIDKLGRDARGDPASALLEVLDPSQNSTFRDHYLDVSIDLSQVLFICTANSTDTIPVPLLDRMEIITIPGYLPEEKIAISKNHLIPSIQSSTGVSEALLHIEDSALQHIITHYSREAGVRALEKCIEKIFRKVALQVVMKECNSVALQEGTFDVNAQTKMEITSTDISQYLGVALYTRETLHPYPLPFGVVMGLAWTNAGGATMYVEAHGQLLDKTGNVIEPNRSESIQSDHSVANLNLGGGSLKVTGQLGSVMTESSQIALTFAKSFLRQIQPNNLFLNEAHLHIHVPEGATPKDGPSGGITMTCALVSLAAKKRIKKNLAMTGELTLSGKVLRVGGIKEKLIAAIRENLETVILPKANEPDFVELDESIKNKINIVLVDNFNDVYNAVFEHDLE</sequence>
<evidence type="ECO:0000256" key="7">
    <source>
        <dbReference type="ARBA" id="ARBA00066743"/>
    </source>
</evidence>
<evidence type="ECO:0000256" key="3">
    <source>
        <dbReference type="ARBA" id="ARBA00022801"/>
    </source>
</evidence>
<dbReference type="InterPro" id="IPR014721">
    <property type="entry name" value="Ribsml_uS5_D2-typ_fold_subgr"/>
</dbReference>
<dbReference type="EMBL" id="JALLKP010000002">
    <property type="protein sequence ID" value="KAK2196620.1"/>
    <property type="molecule type" value="Genomic_DNA"/>
</dbReference>
<dbReference type="PRINTS" id="PR00830">
    <property type="entry name" value="ENDOLAPTASE"/>
</dbReference>
<dbReference type="Pfam" id="PF05362">
    <property type="entry name" value="Lon_C"/>
    <property type="match status" value="2"/>
</dbReference>
<dbReference type="Gene3D" id="3.30.230.10">
    <property type="match status" value="1"/>
</dbReference>
<feature type="domain" description="Lon N-terminal" evidence="11">
    <location>
        <begin position="188"/>
        <end position="409"/>
    </location>
</feature>
<dbReference type="GO" id="GO:0004176">
    <property type="term" value="F:ATP-dependent peptidase activity"/>
    <property type="evidence" value="ECO:0007669"/>
    <property type="project" value="UniProtKB-UniRule"/>
</dbReference>
<dbReference type="Pfam" id="PF22667">
    <property type="entry name" value="Lon_lid"/>
    <property type="match status" value="1"/>
</dbReference>
<dbReference type="RefSeq" id="XP_067803462.1">
    <property type="nucleotide sequence ID" value="XM_067946898.1"/>
</dbReference>
<dbReference type="FunFam" id="3.40.50.300:FF:000021">
    <property type="entry name" value="Lon protease homolog"/>
    <property type="match status" value="1"/>
</dbReference>
<dbReference type="CDD" id="cd19500">
    <property type="entry name" value="RecA-like_Lon"/>
    <property type="match status" value="1"/>
</dbReference>
<dbReference type="InterPro" id="IPR054594">
    <property type="entry name" value="Lon_lid"/>
</dbReference>
<evidence type="ECO:0000259" key="11">
    <source>
        <dbReference type="PROSITE" id="PS51787"/>
    </source>
</evidence>
<dbReference type="GO" id="GO:0006515">
    <property type="term" value="P:protein quality control for misfolded or incompletely synthesized proteins"/>
    <property type="evidence" value="ECO:0007669"/>
    <property type="project" value="TreeGrafter"/>
</dbReference>
<dbReference type="AlphaFoldDB" id="A0AAD9PKZ9"/>
<gene>
    <name evidence="12" type="ORF">BdWA1_001868</name>
</gene>
<dbReference type="Gene3D" id="1.20.58.1480">
    <property type="match status" value="1"/>
</dbReference>
<evidence type="ECO:0000256" key="2">
    <source>
        <dbReference type="ARBA" id="ARBA00022741"/>
    </source>
</evidence>
<dbReference type="InterPro" id="IPR003593">
    <property type="entry name" value="AAA+_ATPase"/>
</dbReference>
<evidence type="ECO:0000256" key="1">
    <source>
        <dbReference type="ARBA" id="ARBA00022670"/>
    </source>
</evidence>
<dbReference type="PANTHER" id="PTHR43718">
    <property type="entry name" value="LON PROTEASE"/>
    <property type="match status" value="1"/>
</dbReference>
<evidence type="ECO:0000256" key="9">
    <source>
        <dbReference type="SAM" id="MobiDB-lite"/>
    </source>
</evidence>
<keyword evidence="4 8" id="KW-0720">Serine protease</keyword>
<dbReference type="GO" id="GO:0005524">
    <property type="term" value="F:ATP binding"/>
    <property type="evidence" value="ECO:0007669"/>
    <property type="project" value="UniProtKB-KW"/>
</dbReference>
<dbReference type="InterPro" id="IPR008269">
    <property type="entry name" value="Lon_proteolytic"/>
</dbReference>
<keyword evidence="2" id="KW-0547">Nucleotide-binding</keyword>
<dbReference type="GO" id="GO:0016887">
    <property type="term" value="F:ATP hydrolysis activity"/>
    <property type="evidence" value="ECO:0007669"/>
    <property type="project" value="InterPro"/>
</dbReference>
<keyword evidence="3 8" id="KW-0378">Hydrolase</keyword>
<dbReference type="InterPro" id="IPR003959">
    <property type="entry name" value="ATPase_AAA_core"/>
</dbReference>
<dbReference type="InterPro" id="IPR027417">
    <property type="entry name" value="P-loop_NTPase"/>
</dbReference>
<dbReference type="InterPro" id="IPR015947">
    <property type="entry name" value="PUA-like_sf"/>
</dbReference>
<accession>A0AAD9PKZ9</accession>
<evidence type="ECO:0000313" key="13">
    <source>
        <dbReference type="Proteomes" id="UP001214638"/>
    </source>
</evidence>
<name>A0AAD9PKZ9_9APIC</name>
<dbReference type="GeneID" id="94336166"/>
<dbReference type="Gene3D" id="1.10.8.60">
    <property type="match status" value="1"/>
</dbReference>
<dbReference type="SUPFAM" id="SSF54211">
    <property type="entry name" value="Ribosomal protein S5 domain 2-like"/>
    <property type="match status" value="1"/>
</dbReference>
<keyword evidence="13" id="KW-1185">Reference proteome</keyword>
<reference evidence="12" key="1">
    <citation type="journal article" date="2023" name="Nat. Microbiol.">
        <title>Babesia duncani multi-omics identifies virulence factors and drug targets.</title>
        <authorList>
            <person name="Singh P."/>
            <person name="Lonardi S."/>
            <person name="Liang Q."/>
            <person name="Vydyam P."/>
            <person name="Khabirova E."/>
            <person name="Fang T."/>
            <person name="Gihaz S."/>
            <person name="Thekkiniath J."/>
            <person name="Munshi M."/>
            <person name="Abel S."/>
            <person name="Ciampossin L."/>
            <person name="Batugedara G."/>
            <person name="Gupta M."/>
            <person name="Lu X.M."/>
            <person name="Lenz T."/>
            <person name="Chakravarty S."/>
            <person name="Cornillot E."/>
            <person name="Hu Y."/>
            <person name="Ma W."/>
            <person name="Gonzalez L.M."/>
            <person name="Sanchez S."/>
            <person name="Estrada K."/>
            <person name="Sanchez-Flores A."/>
            <person name="Montero E."/>
            <person name="Harb O.S."/>
            <person name="Le Roch K.G."/>
            <person name="Mamoun C.B."/>
        </authorList>
    </citation>
    <scope>NUCLEOTIDE SEQUENCE</scope>
    <source>
        <strain evidence="12">WA1</strain>
    </source>
</reference>